<dbReference type="InterPro" id="IPR003593">
    <property type="entry name" value="AAA+_ATPase"/>
</dbReference>
<dbReference type="GO" id="GO:0005524">
    <property type="term" value="F:ATP binding"/>
    <property type="evidence" value="ECO:0007669"/>
    <property type="project" value="UniProtKB-KW"/>
</dbReference>
<name>A0A0F9FBY9_9ZZZZ</name>
<dbReference type="InterPro" id="IPR050168">
    <property type="entry name" value="AAA_ATPase_domain"/>
</dbReference>
<protein>
    <recommendedName>
        <fullName evidence="7">AAA+ ATPase domain-containing protein</fullName>
    </recommendedName>
</protein>
<dbReference type="SMART" id="SM01072">
    <property type="entry name" value="CDC48_2"/>
    <property type="match status" value="1"/>
</dbReference>
<dbReference type="SMART" id="SM01073">
    <property type="entry name" value="CDC48_N"/>
    <property type="match status" value="1"/>
</dbReference>
<dbReference type="Pfam" id="PF00004">
    <property type="entry name" value="AAA"/>
    <property type="match status" value="1"/>
</dbReference>
<proteinExistence type="predicted"/>
<reference evidence="6" key="1">
    <citation type="journal article" date="2015" name="Nature">
        <title>Complex archaea that bridge the gap between prokaryotes and eukaryotes.</title>
        <authorList>
            <person name="Spang A."/>
            <person name="Saw J.H."/>
            <person name="Jorgensen S.L."/>
            <person name="Zaremba-Niedzwiedzka K."/>
            <person name="Martijn J."/>
            <person name="Lind A.E."/>
            <person name="van Eijk R."/>
            <person name="Schleper C."/>
            <person name="Guy L."/>
            <person name="Ettema T.J."/>
        </authorList>
    </citation>
    <scope>NUCLEOTIDE SEQUENCE</scope>
</reference>
<feature type="domain" description="CDC48" evidence="4">
    <location>
        <begin position="106"/>
        <end position="170"/>
    </location>
</feature>
<dbReference type="PANTHER" id="PTHR23077:SF171">
    <property type="entry name" value="NUCLEAR VALOSIN-CONTAINING PROTEIN-LIKE"/>
    <property type="match status" value="1"/>
</dbReference>
<dbReference type="InterPro" id="IPR003959">
    <property type="entry name" value="ATPase_AAA_core"/>
</dbReference>
<dbReference type="Gene3D" id="3.40.50.300">
    <property type="entry name" value="P-loop containing nucleotide triphosphate hydrolases"/>
    <property type="match status" value="1"/>
</dbReference>
<dbReference type="EMBL" id="LAZR01033230">
    <property type="protein sequence ID" value="KKL48687.1"/>
    <property type="molecule type" value="Genomic_DNA"/>
</dbReference>
<keyword evidence="1" id="KW-0547">Nucleotide-binding</keyword>
<dbReference type="Gene3D" id="1.10.8.60">
    <property type="match status" value="1"/>
</dbReference>
<dbReference type="FunFam" id="3.40.50.300:FF:000012">
    <property type="entry name" value="Transitional endoplasmic reticulum ATPase"/>
    <property type="match status" value="1"/>
</dbReference>
<gene>
    <name evidence="6" type="ORF">LCGC14_2323010</name>
</gene>
<accession>A0A0F9FBY9</accession>
<dbReference type="SMART" id="SM00382">
    <property type="entry name" value="AAA"/>
    <property type="match status" value="1"/>
</dbReference>
<dbReference type="InterPro" id="IPR009010">
    <property type="entry name" value="Asp_de-COase-like_dom_sf"/>
</dbReference>
<evidence type="ECO:0008006" key="7">
    <source>
        <dbReference type="Google" id="ProtNLM"/>
    </source>
</evidence>
<comment type="caution">
    <text evidence="6">The sequence shown here is derived from an EMBL/GenBank/DDBJ whole genome shotgun (WGS) entry which is preliminary data.</text>
</comment>
<dbReference type="PANTHER" id="PTHR23077">
    <property type="entry name" value="AAA-FAMILY ATPASE"/>
    <property type="match status" value="1"/>
</dbReference>
<dbReference type="Gene3D" id="2.40.40.20">
    <property type="match status" value="1"/>
</dbReference>
<dbReference type="InterPro" id="IPR027417">
    <property type="entry name" value="P-loop_NTPase"/>
</dbReference>
<dbReference type="FunFam" id="2.40.40.20:FF:000007">
    <property type="entry name" value="AAA family ATPase"/>
    <property type="match status" value="1"/>
</dbReference>
<organism evidence="6">
    <name type="scientific">marine sediment metagenome</name>
    <dbReference type="NCBI Taxonomy" id="412755"/>
    <lineage>
        <taxon>unclassified sequences</taxon>
        <taxon>metagenomes</taxon>
        <taxon>ecological metagenomes</taxon>
    </lineage>
</organism>
<dbReference type="Gene3D" id="3.10.330.10">
    <property type="match status" value="1"/>
</dbReference>
<dbReference type="Pfam" id="PF02359">
    <property type="entry name" value="CDC48_N"/>
    <property type="match status" value="1"/>
</dbReference>
<sequence length="416" mass="47083">MMSKNVRIKDAYKGDAGRGRIRIDPHIITELHLRKGDVIEIAHSAVGKKTAALLYPGKLDDSDTNIIRIDSSLRRNIGASLDDSVEIRKIESVKAERITFAGLNKSLMIRRSEQLVKMLENRVITKGDILSFNAMGSRVDFIVIDYSPDGDVVRIHLDTKITISEKTHKEILALERRKITYEDIGGLSDEIQKLREVVELPLKHPELFNRMGIEPIKGVLLYGLPGTGKMLLVRAVAYESNAHFIAINGPETLSKFYGQSEKKLRKLFEEAKEMAPSIIYFDKFESIAPNRSEFSTSEMERKMIAQLLSLLDGLEERGDIIVLAETSKIKYIDYAFRRPGRFDREIELKSPDSDGRFEILKIHTRGVPLHDDVDLKEIAERTEGFVGADLKMLVKEAALIPIREVTQLIDDNKAVK</sequence>
<evidence type="ECO:0000313" key="6">
    <source>
        <dbReference type="EMBL" id="KKL48687.1"/>
    </source>
</evidence>
<evidence type="ECO:0000256" key="2">
    <source>
        <dbReference type="ARBA" id="ARBA00022840"/>
    </source>
</evidence>
<dbReference type="GO" id="GO:0016887">
    <property type="term" value="F:ATP hydrolysis activity"/>
    <property type="evidence" value="ECO:0007669"/>
    <property type="project" value="InterPro"/>
</dbReference>
<dbReference type="InterPro" id="IPR029067">
    <property type="entry name" value="CDC48_domain_2-like_sf"/>
</dbReference>
<dbReference type="GO" id="GO:0005737">
    <property type="term" value="C:cytoplasm"/>
    <property type="evidence" value="ECO:0007669"/>
    <property type="project" value="UniProtKB-ARBA"/>
</dbReference>
<dbReference type="Pfam" id="PF02933">
    <property type="entry name" value="CDC48_2"/>
    <property type="match status" value="1"/>
</dbReference>
<dbReference type="AlphaFoldDB" id="A0A0F9FBY9"/>
<evidence type="ECO:0000256" key="1">
    <source>
        <dbReference type="ARBA" id="ARBA00022741"/>
    </source>
</evidence>
<keyword evidence="2" id="KW-0067">ATP-binding</keyword>
<dbReference type="SUPFAM" id="SSF50692">
    <property type="entry name" value="ADC-like"/>
    <property type="match status" value="1"/>
</dbReference>
<dbReference type="SUPFAM" id="SSF52540">
    <property type="entry name" value="P-loop containing nucleoside triphosphate hydrolases"/>
    <property type="match status" value="1"/>
</dbReference>
<dbReference type="SUPFAM" id="SSF54585">
    <property type="entry name" value="Cdc48 domain 2-like"/>
    <property type="match status" value="1"/>
</dbReference>
<feature type="domain" description="CDC48 N-terminal subdomain" evidence="5">
    <location>
        <begin position="5"/>
        <end position="92"/>
    </location>
</feature>
<feature type="domain" description="AAA+ ATPase" evidence="3">
    <location>
        <begin position="215"/>
        <end position="352"/>
    </location>
</feature>
<dbReference type="InterPro" id="IPR041569">
    <property type="entry name" value="AAA_lid_3"/>
</dbReference>
<dbReference type="InterPro" id="IPR003338">
    <property type="entry name" value="CDC4_N-term_subdom"/>
</dbReference>
<evidence type="ECO:0000259" key="3">
    <source>
        <dbReference type="SMART" id="SM00382"/>
    </source>
</evidence>
<evidence type="ECO:0000259" key="4">
    <source>
        <dbReference type="SMART" id="SM01072"/>
    </source>
</evidence>
<dbReference type="InterPro" id="IPR004201">
    <property type="entry name" value="Cdc48_dom2"/>
</dbReference>
<dbReference type="Pfam" id="PF17862">
    <property type="entry name" value="AAA_lid_3"/>
    <property type="match status" value="1"/>
</dbReference>
<evidence type="ECO:0000259" key="5">
    <source>
        <dbReference type="SMART" id="SM01073"/>
    </source>
</evidence>